<protein>
    <submittedName>
        <fullName evidence="1">Uncharacterized protein</fullName>
    </submittedName>
</protein>
<gene>
    <name evidence="1" type="ORF">SAMN02910411_1527</name>
</gene>
<organism evidence="1 2">
    <name type="scientific">Pseudobutyrivibrio ruminis DSM 9787</name>
    <dbReference type="NCBI Taxonomy" id="1123011"/>
    <lineage>
        <taxon>Bacteria</taxon>
        <taxon>Bacillati</taxon>
        <taxon>Bacillota</taxon>
        <taxon>Clostridia</taxon>
        <taxon>Lachnospirales</taxon>
        <taxon>Lachnospiraceae</taxon>
        <taxon>Pseudobutyrivibrio</taxon>
    </lineage>
</organism>
<dbReference type="RefSeq" id="WP_097076039.1">
    <property type="nucleotide sequence ID" value="NZ_OBMR01000004.1"/>
</dbReference>
<dbReference type="EMBL" id="OBMR01000004">
    <property type="protein sequence ID" value="SOB98726.1"/>
    <property type="molecule type" value="Genomic_DNA"/>
</dbReference>
<evidence type="ECO:0000313" key="2">
    <source>
        <dbReference type="Proteomes" id="UP000219563"/>
    </source>
</evidence>
<proteinExistence type="predicted"/>
<reference evidence="1 2" key="1">
    <citation type="submission" date="2017-08" db="EMBL/GenBank/DDBJ databases">
        <authorList>
            <person name="de Groot N.N."/>
        </authorList>
    </citation>
    <scope>NUCLEOTIDE SEQUENCE [LARGE SCALE GENOMIC DNA]</scope>
    <source>
        <strain evidence="1 2">DSM 9787</strain>
    </source>
</reference>
<sequence length="155" mass="18099">MKNNKKKVIAMMAIVVLALLLVNRCAYSITCYHAINAIESLSMPDDIEIVNTPKAWVSDVNYSHVRAEMIIRCEQGEEYVSDYVTLHNSEWKMRHIEIWNVGGMSDMAIYDFERLPKEEQEKILAYGMDKYINITYERRIIWAPVSWYLADGVEK</sequence>
<accession>A0A285RXD5</accession>
<dbReference type="AlphaFoldDB" id="A0A285RXD5"/>
<name>A0A285RXD5_9FIRM</name>
<evidence type="ECO:0000313" key="1">
    <source>
        <dbReference type="EMBL" id="SOB98726.1"/>
    </source>
</evidence>
<dbReference type="Proteomes" id="UP000219563">
    <property type="component" value="Unassembled WGS sequence"/>
</dbReference>